<reference evidence="13" key="1">
    <citation type="submission" date="2022-01" db="UniProtKB">
        <authorList>
            <consortium name="EnsemblMetazoa"/>
        </authorList>
    </citation>
    <scope>IDENTIFICATION</scope>
</reference>
<name>A0A8I6R9L1_CIMLE</name>
<dbReference type="OMA" id="IHGADTG"/>
<comment type="pathway">
    <text evidence="1">Porphyrin-containing compound metabolism; protoporphyrin-IX biosynthesis; coproporphyrinogen-III from 5-aminolevulinate: step 3/4.</text>
</comment>
<dbReference type="PANTHER" id="PTHR12390:SF0">
    <property type="entry name" value="UROPORPHYRINOGEN-III SYNTHASE"/>
    <property type="match status" value="1"/>
</dbReference>
<evidence type="ECO:0000313" key="14">
    <source>
        <dbReference type="Proteomes" id="UP000494040"/>
    </source>
</evidence>
<dbReference type="GO" id="GO:0006785">
    <property type="term" value="P:heme B biosynthetic process"/>
    <property type="evidence" value="ECO:0007669"/>
    <property type="project" value="UniProtKB-ARBA"/>
</dbReference>
<dbReference type="GO" id="GO:0005829">
    <property type="term" value="C:cytosol"/>
    <property type="evidence" value="ECO:0007669"/>
    <property type="project" value="TreeGrafter"/>
</dbReference>
<evidence type="ECO:0000256" key="3">
    <source>
        <dbReference type="ARBA" id="ARBA00013109"/>
    </source>
</evidence>
<dbReference type="GO" id="GO:0006780">
    <property type="term" value="P:uroporphyrinogen III biosynthetic process"/>
    <property type="evidence" value="ECO:0007669"/>
    <property type="project" value="InterPro"/>
</dbReference>
<dbReference type="EC" id="4.2.1.75" evidence="3"/>
<evidence type="ECO:0000256" key="9">
    <source>
        <dbReference type="ARBA" id="ARBA00040167"/>
    </source>
</evidence>
<evidence type="ECO:0000256" key="7">
    <source>
        <dbReference type="ARBA" id="ARBA00031702"/>
    </source>
</evidence>
<evidence type="ECO:0000256" key="2">
    <source>
        <dbReference type="ARBA" id="ARBA00008133"/>
    </source>
</evidence>
<dbReference type="GeneID" id="106662206"/>
<sequence>MNESRHAILFKASDDEGLGERDPYARQLESIGIHSHILPVVQFEFVNLDELNTRLDHPDLYSGIIFSSPRCVEAVKMSINDASLWTNHRAFVVGEKTAKDVYVQLGMIPEGQASGNGKDLSKFILEQDITKPLLLPVGNLSTDTIVTALRAGGLKVDQLVVYNTITNPKLEMLFRPIFDEFEVSFLLYFSPSGVDSTIPLFEKLKIDLNGLKIGAIGKTTEEALIRHSIQPAFVAEKPNPACYAKALQEIL</sequence>
<dbReference type="Proteomes" id="UP000494040">
    <property type="component" value="Unassembled WGS sequence"/>
</dbReference>
<dbReference type="Gene3D" id="3.40.50.10090">
    <property type="match status" value="2"/>
</dbReference>
<keyword evidence="6" id="KW-0627">Porphyrin biosynthesis</keyword>
<evidence type="ECO:0000256" key="11">
    <source>
        <dbReference type="ARBA" id="ARBA00060039"/>
    </source>
</evidence>
<comment type="catalytic activity">
    <reaction evidence="10">
        <text>hydroxymethylbilane = uroporphyrinogen III + H2O</text>
        <dbReference type="Rhea" id="RHEA:18965"/>
        <dbReference type="ChEBI" id="CHEBI:15377"/>
        <dbReference type="ChEBI" id="CHEBI:57308"/>
        <dbReference type="ChEBI" id="CHEBI:57845"/>
        <dbReference type="EC" id="4.2.1.75"/>
    </reaction>
</comment>
<protein>
    <recommendedName>
        <fullName evidence="9">Uroporphyrinogen-III synthase</fullName>
        <ecNumber evidence="3">4.2.1.75</ecNumber>
    </recommendedName>
    <alternativeName>
        <fullName evidence="8">Hydroxymethylbilane hydrolyase [cyclizing]</fullName>
    </alternativeName>
    <alternativeName>
        <fullName evidence="7">Uroporphyrinogen-III cosynthase</fullName>
    </alternativeName>
</protein>
<dbReference type="FunFam" id="3.40.50.10090:FF:000003">
    <property type="entry name" value="uroporphyrinogen-III synthase"/>
    <property type="match status" value="1"/>
</dbReference>
<dbReference type="InterPro" id="IPR036108">
    <property type="entry name" value="4pyrrol_syn_uPrphyn_synt_sf"/>
</dbReference>
<accession>A0A8I6R9L1</accession>
<dbReference type="OrthoDB" id="5595751at2759"/>
<comment type="similarity">
    <text evidence="2">Belongs to the uroporphyrinogen-III synthase family.</text>
</comment>
<evidence type="ECO:0000259" key="12">
    <source>
        <dbReference type="Pfam" id="PF02602"/>
    </source>
</evidence>
<dbReference type="EnsemblMetazoa" id="XM_014386092.2">
    <property type="protein sequence ID" value="XP_014241578.1"/>
    <property type="gene ID" value="LOC106662206"/>
</dbReference>
<proteinExistence type="inferred from homology"/>
<evidence type="ECO:0000256" key="10">
    <source>
        <dbReference type="ARBA" id="ARBA00048617"/>
    </source>
</evidence>
<evidence type="ECO:0000313" key="13">
    <source>
        <dbReference type="EnsemblMetazoa" id="XP_014241578.1"/>
    </source>
</evidence>
<keyword evidence="4" id="KW-0350">Heme biosynthesis</keyword>
<dbReference type="Pfam" id="PF02602">
    <property type="entry name" value="HEM4"/>
    <property type="match status" value="1"/>
</dbReference>
<dbReference type="GO" id="GO:0004852">
    <property type="term" value="F:uroporphyrinogen-III synthase activity"/>
    <property type="evidence" value="ECO:0007669"/>
    <property type="project" value="UniProtKB-EC"/>
</dbReference>
<feature type="domain" description="Tetrapyrrole biosynthesis uroporphyrinogen III synthase" evidence="12">
    <location>
        <begin position="23"/>
        <end position="240"/>
    </location>
</feature>
<dbReference type="GO" id="GO:0006782">
    <property type="term" value="P:protoporphyrinogen IX biosynthetic process"/>
    <property type="evidence" value="ECO:0007669"/>
    <property type="project" value="UniProtKB-UniPathway"/>
</dbReference>
<evidence type="ECO:0000256" key="5">
    <source>
        <dbReference type="ARBA" id="ARBA00023239"/>
    </source>
</evidence>
<keyword evidence="14" id="KW-1185">Reference proteome</keyword>
<dbReference type="InterPro" id="IPR003754">
    <property type="entry name" value="4pyrrol_synth_uPrphyn_synth"/>
</dbReference>
<evidence type="ECO:0000256" key="6">
    <source>
        <dbReference type="ARBA" id="ARBA00023244"/>
    </source>
</evidence>
<organism evidence="13 14">
    <name type="scientific">Cimex lectularius</name>
    <name type="common">Bed bug</name>
    <name type="synonym">Acanthia lectularia</name>
    <dbReference type="NCBI Taxonomy" id="79782"/>
    <lineage>
        <taxon>Eukaryota</taxon>
        <taxon>Metazoa</taxon>
        <taxon>Ecdysozoa</taxon>
        <taxon>Arthropoda</taxon>
        <taxon>Hexapoda</taxon>
        <taxon>Insecta</taxon>
        <taxon>Pterygota</taxon>
        <taxon>Neoptera</taxon>
        <taxon>Paraneoptera</taxon>
        <taxon>Hemiptera</taxon>
        <taxon>Heteroptera</taxon>
        <taxon>Panheteroptera</taxon>
        <taxon>Cimicomorpha</taxon>
        <taxon>Cimicidae</taxon>
        <taxon>Cimex</taxon>
    </lineage>
</organism>
<keyword evidence="5" id="KW-0456">Lyase</keyword>
<dbReference type="SUPFAM" id="SSF69618">
    <property type="entry name" value="HemD-like"/>
    <property type="match status" value="1"/>
</dbReference>
<evidence type="ECO:0000256" key="1">
    <source>
        <dbReference type="ARBA" id="ARBA00004772"/>
    </source>
</evidence>
<evidence type="ECO:0000256" key="4">
    <source>
        <dbReference type="ARBA" id="ARBA00023133"/>
    </source>
</evidence>
<dbReference type="PANTHER" id="PTHR12390">
    <property type="entry name" value="UROPORPHYRINOGEN III SYNTHASE"/>
    <property type="match status" value="1"/>
</dbReference>
<dbReference type="InterPro" id="IPR039793">
    <property type="entry name" value="UROS/Hem4"/>
</dbReference>
<dbReference type="UniPathway" id="UPA00251">
    <property type="reaction ID" value="UER00320"/>
</dbReference>
<dbReference type="CTD" id="31817"/>
<dbReference type="RefSeq" id="XP_014241578.1">
    <property type="nucleotide sequence ID" value="XM_014386092.2"/>
</dbReference>
<evidence type="ECO:0000256" key="8">
    <source>
        <dbReference type="ARBA" id="ARBA00032649"/>
    </source>
</evidence>
<dbReference type="CDD" id="cd06578">
    <property type="entry name" value="HemD"/>
    <property type="match status" value="1"/>
</dbReference>
<dbReference type="AlphaFoldDB" id="A0A8I6R9L1"/>
<comment type="function">
    <text evidence="11">Catalyzes cyclization of the linear tetrapyrrole, hydroxymethylbilane, to the macrocyclic uroporphyrinogen III, the branch point for the various sub-pathways leading to the wide diversity of porphyrins. Porphyrins act as cofactors for a multitude of enzymes that perform a variety of processes within the cell such as methionine synthesis (vitamin B12) or oxygen transport (heme).</text>
</comment>
<dbReference type="KEGG" id="clec:106662206"/>